<evidence type="ECO:0000313" key="2">
    <source>
        <dbReference type="EMBL" id="GJG27114.1"/>
    </source>
</evidence>
<gene>
    <name evidence="2" type="ORF">PRRU23_08140</name>
</gene>
<protein>
    <submittedName>
        <fullName evidence="2">Uncharacterized protein</fullName>
    </submittedName>
</protein>
<organism evidence="2 3">
    <name type="scientific">Segatella bryantii</name>
    <name type="common">Prevotella bryantii</name>
    <dbReference type="NCBI Taxonomy" id="77095"/>
    <lineage>
        <taxon>Bacteria</taxon>
        <taxon>Pseudomonadati</taxon>
        <taxon>Bacteroidota</taxon>
        <taxon>Bacteroidia</taxon>
        <taxon>Bacteroidales</taxon>
        <taxon>Prevotellaceae</taxon>
        <taxon>Segatella</taxon>
    </lineage>
</organism>
<proteinExistence type="predicted"/>
<dbReference type="PROSITE" id="PS51257">
    <property type="entry name" value="PROKAR_LIPOPROTEIN"/>
    <property type="match status" value="1"/>
</dbReference>
<dbReference type="EMBL" id="BPTR01000001">
    <property type="protein sequence ID" value="GJG27114.1"/>
    <property type="molecule type" value="Genomic_DNA"/>
</dbReference>
<evidence type="ECO:0000313" key="3">
    <source>
        <dbReference type="Proteomes" id="UP000887043"/>
    </source>
</evidence>
<dbReference type="GeneID" id="72479839"/>
<feature type="signal peptide" evidence="1">
    <location>
        <begin position="1"/>
        <end position="21"/>
    </location>
</feature>
<accession>A0AA37MKT7</accession>
<feature type="chain" id="PRO_5041462808" evidence="1">
    <location>
        <begin position="22"/>
        <end position="288"/>
    </location>
</feature>
<dbReference type="RefSeq" id="WP_006282316.1">
    <property type="nucleotide sequence ID" value="NZ_BPTR01000001.1"/>
</dbReference>
<evidence type="ECO:0000256" key="1">
    <source>
        <dbReference type="SAM" id="SignalP"/>
    </source>
</evidence>
<sequence length="288" mass="31229">MKKIIFGFALVSLVLSSCTNSTETTSQAEIKGVEYDNAFIQIFGKPNSSWNMGGFKSADMSVSDDVLDLTELFGTDNSASAKTNTTRAFSGEDIDWTSGQWNVVEQGHVYPGKAKEEIPFKYRILVEDLGSSSKNDMDYNDAVFSVACVKGKYKVPGTGENTGYQPGVWLFVQIEAAGGTLPITVDGNEIHKLFGVSTSQMVNTEAGKHDATSSILIVKKVADNITTFDFNNDIPVVVTYADGSKSVLSTTLTGVPHKLCVPYSHDWASEKVAIDDAFSDWKDILGIK</sequence>
<comment type="caution">
    <text evidence="2">The sequence shown here is derived from an EMBL/GenBank/DDBJ whole genome shotgun (WGS) entry which is preliminary data.</text>
</comment>
<name>A0AA37MKT7_SEGBR</name>
<reference evidence="2" key="1">
    <citation type="submission" date="2021-08" db="EMBL/GenBank/DDBJ databases">
        <title>Prevotella lacticifex sp. nov., isolated from rumen of cow.</title>
        <authorList>
            <person name="Shinkai T."/>
            <person name="Ikeyama N."/>
            <person name="Kumagai M."/>
            <person name="Ohmori H."/>
            <person name="Sakamoto M."/>
            <person name="Ohkuma M."/>
            <person name="Mitsumori M."/>
        </authorList>
    </citation>
    <scope>NUCLEOTIDE SEQUENCE</scope>
    <source>
        <strain evidence="2">DSM 11371</strain>
    </source>
</reference>
<dbReference type="AlphaFoldDB" id="A0AA37MKT7"/>
<keyword evidence="1" id="KW-0732">Signal</keyword>
<dbReference type="Proteomes" id="UP000887043">
    <property type="component" value="Unassembled WGS sequence"/>
</dbReference>